<feature type="compositionally biased region" description="Polar residues" evidence="3">
    <location>
        <begin position="35"/>
        <end position="49"/>
    </location>
</feature>
<proteinExistence type="inferred from homology"/>
<dbReference type="Gene3D" id="3.90.1720.10">
    <property type="entry name" value="endopeptidase domain like (from Nostoc punctiforme)"/>
    <property type="match status" value="1"/>
</dbReference>
<feature type="compositionally biased region" description="Basic and acidic residues" evidence="3">
    <location>
        <begin position="208"/>
        <end position="243"/>
    </location>
</feature>
<gene>
    <name evidence="6" type="ORF">MUA95_00555</name>
</gene>
<sequence>MKSHKLLICMLSTTLVFPSYSVSTIHAESTKDASDNPTIEAPSTEQSHVSKSSDEKQEDTKKEDDKTKSSAQKSKAKMSKRTAPSWLPSWLDTFNHPLDMIHPTRQHSTHFWDNWLTLDPPTDSISKDVNTTENDSNLSQSTPSTAHSDVDPTTNETTTKEAPSSHDASTSESTSAPSRDNSHLSEGDQAVANELDNITDKIQSNQPSDKDTSSETPDSKHDETSSHEAPTTEDHHTEGKTTENNDTSTTSDHVDDALIDAYGKDKKSTPDTKTNEEDAKKGDLPKHTSDTNPQLPSQKEMEHSETPNQSFNHDVKASNYRARATFETLPDTSDASSASNAYIVTENKDTRAFIKSIAEDAHDIGQKEDIYASVMIAQAILESDSGNSALARAPHYNLFGIKGAYHGQSATFNTLEDHDGSLYQISAAFRSYPNEKASLQDYADLMKQGIDGNPYIYQPAWKSDAATYKDATAHLATTYATDSHYADKLNSIIKHYNLTQFDHTSMPNLSNFTPTREASSSDFKPFTEAASGAAYPQGQCTWYVYNRMAQFGLHIGGHLGDARDWDQHAANDGYSVRSIPSEHSAVVFEPGQLGADAYYGHVAFVEKVHSDGSIVISESNVKGLGVISYRTIDASDAESLTYIKGK</sequence>
<feature type="chain" id="PRO_5044786961" evidence="4">
    <location>
        <begin position="22"/>
        <end position="646"/>
    </location>
</feature>
<evidence type="ECO:0000259" key="5">
    <source>
        <dbReference type="PROSITE" id="PS50911"/>
    </source>
</evidence>
<dbReference type="RefSeq" id="WP_262626476.1">
    <property type="nucleotide sequence ID" value="NZ_CP094809.1"/>
</dbReference>
<dbReference type="PROSITE" id="PS50911">
    <property type="entry name" value="CHAP"/>
    <property type="match status" value="1"/>
</dbReference>
<feature type="compositionally biased region" description="Low complexity" evidence="3">
    <location>
        <begin position="165"/>
        <end position="176"/>
    </location>
</feature>
<reference evidence="6" key="1">
    <citation type="submission" date="2022-03" db="EMBL/GenBank/DDBJ databases">
        <title>Comparative Genomics of East African Camel-Associated Staphylococcaceae spp.: Diversity and Inheritance of Traits Involved in Host-Pathogen Interactions.</title>
        <authorList>
            <person name="Akarsu H."/>
            <person name="Liljander A."/>
            <person name="Younan M."/>
            <person name="Brodard I."/>
            <person name="Glucks I."/>
            <person name="Labroussaa F."/>
            <person name="Overesch G."/>
            <person name="Kuhnert P."/>
            <person name="Perreten V."/>
            <person name="Drexler J.F."/>
            <person name="Corman V.M."/>
            <person name="Falquet L."/>
            <person name="Jores J."/>
        </authorList>
    </citation>
    <scope>NUCLEOTIDE SEQUENCE</scope>
    <source>
        <strain evidence="6">IVB6197</strain>
    </source>
</reference>
<evidence type="ECO:0000256" key="4">
    <source>
        <dbReference type="SAM" id="SignalP"/>
    </source>
</evidence>
<evidence type="ECO:0000313" key="6">
    <source>
        <dbReference type="EMBL" id="UXU57336.1"/>
    </source>
</evidence>
<dbReference type="PANTHER" id="PTHR33308:SF9">
    <property type="entry name" value="PEPTIDOGLYCAN HYDROLASE FLGJ"/>
    <property type="match status" value="1"/>
</dbReference>
<dbReference type="Pfam" id="PF05257">
    <property type="entry name" value="CHAP"/>
    <property type="match status" value="1"/>
</dbReference>
<organism evidence="6 7">
    <name type="scientific">Staphylococcus agnetis</name>
    <dbReference type="NCBI Taxonomy" id="985762"/>
    <lineage>
        <taxon>Bacteria</taxon>
        <taxon>Bacillati</taxon>
        <taxon>Bacillota</taxon>
        <taxon>Bacilli</taxon>
        <taxon>Bacillales</taxon>
        <taxon>Staphylococcaceae</taxon>
        <taxon>Staphylococcus</taxon>
    </lineage>
</organism>
<protein>
    <submittedName>
        <fullName evidence="6">Amidase domain-containing protein</fullName>
    </submittedName>
</protein>
<evidence type="ECO:0000256" key="3">
    <source>
        <dbReference type="SAM" id="MobiDB-lite"/>
    </source>
</evidence>
<dbReference type="AlphaFoldDB" id="A0ABD7TSX9"/>
<feature type="region of interest" description="Disordered" evidence="3">
    <location>
        <begin position="199"/>
        <end position="315"/>
    </location>
</feature>
<dbReference type="InterPro" id="IPR038765">
    <property type="entry name" value="Papain-like_cys_pep_sf"/>
</dbReference>
<accession>A0ABD7TSX9</accession>
<evidence type="ECO:0000256" key="2">
    <source>
        <dbReference type="ARBA" id="ARBA00022801"/>
    </source>
</evidence>
<dbReference type="PANTHER" id="PTHR33308">
    <property type="entry name" value="PEPTIDOGLYCAN HYDROLASE FLGJ"/>
    <property type="match status" value="1"/>
</dbReference>
<dbReference type="InterPro" id="IPR051056">
    <property type="entry name" value="Glycosyl_Hydrolase_73"/>
</dbReference>
<feature type="compositionally biased region" description="Basic and acidic residues" evidence="3">
    <location>
        <begin position="51"/>
        <end position="68"/>
    </location>
</feature>
<feature type="region of interest" description="Disordered" evidence="3">
    <location>
        <begin position="28"/>
        <end position="82"/>
    </location>
</feature>
<dbReference type="SMART" id="SM00047">
    <property type="entry name" value="LYZ2"/>
    <property type="match status" value="1"/>
</dbReference>
<dbReference type="Proteomes" id="UP001065705">
    <property type="component" value="Chromosome"/>
</dbReference>
<feature type="domain" description="Peptidase C51" evidence="5">
    <location>
        <begin position="515"/>
        <end position="644"/>
    </location>
</feature>
<name>A0ABD7TSX9_9STAP</name>
<dbReference type="InterPro" id="IPR002901">
    <property type="entry name" value="MGlyc_endo_b_GlcNAc-like_dom"/>
</dbReference>
<evidence type="ECO:0000313" key="7">
    <source>
        <dbReference type="Proteomes" id="UP001065705"/>
    </source>
</evidence>
<keyword evidence="2" id="KW-0378">Hydrolase</keyword>
<comment type="similarity">
    <text evidence="1">In the N-terminal section; belongs to the N-acetylmuramoyl-L-alanine amidase 2 family.</text>
</comment>
<evidence type="ECO:0000256" key="1">
    <source>
        <dbReference type="ARBA" id="ARBA00006088"/>
    </source>
</evidence>
<dbReference type="EMBL" id="CP094809">
    <property type="protein sequence ID" value="UXU57336.1"/>
    <property type="molecule type" value="Genomic_DNA"/>
</dbReference>
<dbReference type="SUPFAM" id="SSF54001">
    <property type="entry name" value="Cysteine proteinases"/>
    <property type="match status" value="1"/>
</dbReference>
<keyword evidence="4" id="KW-0732">Signal</keyword>
<dbReference type="Gene3D" id="1.10.530.10">
    <property type="match status" value="1"/>
</dbReference>
<dbReference type="Pfam" id="PF01832">
    <property type="entry name" value="Glucosaminidase"/>
    <property type="match status" value="1"/>
</dbReference>
<dbReference type="NCBIfam" id="NF006360">
    <property type="entry name" value="PRK08581.1-2"/>
    <property type="match status" value="1"/>
</dbReference>
<dbReference type="InterPro" id="IPR007921">
    <property type="entry name" value="CHAP_dom"/>
</dbReference>
<feature type="region of interest" description="Disordered" evidence="3">
    <location>
        <begin position="126"/>
        <end position="186"/>
    </location>
</feature>
<dbReference type="GO" id="GO:0016787">
    <property type="term" value="F:hydrolase activity"/>
    <property type="evidence" value="ECO:0007669"/>
    <property type="project" value="UniProtKB-KW"/>
</dbReference>
<feature type="signal peptide" evidence="4">
    <location>
        <begin position="1"/>
        <end position="21"/>
    </location>
</feature>
<feature type="compositionally biased region" description="Basic and acidic residues" evidence="3">
    <location>
        <begin position="252"/>
        <end position="289"/>
    </location>
</feature>
<feature type="compositionally biased region" description="Polar residues" evidence="3">
    <location>
        <begin position="126"/>
        <end position="162"/>
    </location>
</feature>
<dbReference type="Gene3D" id="4.10.80.30">
    <property type="entry name" value="DNA polymerase, domain 6"/>
    <property type="match status" value="1"/>
</dbReference>